<name>A0A915I5X4_ROMCU</name>
<dbReference type="Proteomes" id="UP000887565">
    <property type="component" value="Unplaced"/>
</dbReference>
<accession>A0A915I5X4</accession>
<evidence type="ECO:0000313" key="2">
    <source>
        <dbReference type="WBParaSite" id="nRc.2.0.1.t09533-RA"/>
    </source>
</evidence>
<sequence>MRTIIGAIRRKTLQSRVTYNHFKKNRE</sequence>
<keyword evidence="1" id="KW-1185">Reference proteome</keyword>
<proteinExistence type="predicted"/>
<evidence type="ECO:0000313" key="1">
    <source>
        <dbReference type="Proteomes" id="UP000887565"/>
    </source>
</evidence>
<protein>
    <submittedName>
        <fullName evidence="2">Ribosomal protein L20</fullName>
    </submittedName>
</protein>
<organism evidence="1 2">
    <name type="scientific">Romanomermis culicivorax</name>
    <name type="common">Nematode worm</name>
    <dbReference type="NCBI Taxonomy" id="13658"/>
    <lineage>
        <taxon>Eukaryota</taxon>
        <taxon>Metazoa</taxon>
        <taxon>Ecdysozoa</taxon>
        <taxon>Nematoda</taxon>
        <taxon>Enoplea</taxon>
        <taxon>Dorylaimia</taxon>
        <taxon>Mermithida</taxon>
        <taxon>Mermithoidea</taxon>
        <taxon>Mermithidae</taxon>
        <taxon>Romanomermis</taxon>
    </lineage>
</organism>
<reference evidence="2" key="1">
    <citation type="submission" date="2022-11" db="UniProtKB">
        <authorList>
            <consortium name="WormBaseParasite"/>
        </authorList>
    </citation>
    <scope>IDENTIFICATION</scope>
</reference>
<dbReference type="AlphaFoldDB" id="A0A915I5X4"/>
<dbReference type="WBParaSite" id="nRc.2.0.1.t09533-RA">
    <property type="protein sequence ID" value="nRc.2.0.1.t09533-RA"/>
    <property type="gene ID" value="nRc.2.0.1.g09533"/>
</dbReference>